<feature type="non-terminal residue" evidence="1">
    <location>
        <position position="69"/>
    </location>
</feature>
<evidence type="ECO:0000313" key="1">
    <source>
        <dbReference type="EMBL" id="CAK0900243.1"/>
    </source>
</evidence>
<organism evidence="1 2">
    <name type="scientific">Prorocentrum cordatum</name>
    <dbReference type="NCBI Taxonomy" id="2364126"/>
    <lineage>
        <taxon>Eukaryota</taxon>
        <taxon>Sar</taxon>
        <taxon>Alveolata</taxon>
        <taxon>Dinophyceae</taxon>
        <taxon>Prorocentrales</taxon>
        <taxon>Prorocentraceae</taxon>
        <taxon>Prorocentrum</taxon>
    </lineage>
</organism>
<gene>
    <name evidence="1" type="ORF">PCOR1329_LOCUS77579</name>
</gene>
<reference evidence="1" key="1">
    <citation type="submission" date="2023-10" db="EMBL/GenBank/DDBJ databases">
        <authorList>
            <person name="Chen Y."/>
            <person name="Shah S."/>
            <person name="Dougan E. K."/>
            <person name="Thang M."/>
            <person name="Chan C."/>
        </authorList>
    </citation>
    <scope>NUCLEOTIDE SEQUENCE [LARGE SCALE GENOMIC DNA]</scope>
</reference>
<name>A0ABN9XPY8_9DINO</name>
<evidence type="ECO:0000313" key="2">
    <source>
        <dbReference type="Proteomes" id="UP001189429"/>
    </source>
</evidence>
<comment type="caution">
    <text evidence="1">The sequence shown here is derived from an EMBL/GenBank/DDBJ whole genome shotgun (WGS) entry which is preliminary data.</text>
</comment>
<keyword evidence="2" id="KW-1185">Reference proteome</keyword>
<feature type="non-terminal residue" evidence="1">
    <location>
        <position position="1"/>
    </location>
</feature>
<accession>A0ABN9XPY8</accession>
<dbReference type="Proteomes" id="UP001189429">
    <property type="component" value="Unassembled WGS sequence"/>
</dbReference>
<sequence>GTPEADPKFTAELQRLPNEVASLRKEAIALKRDPDPMGVDASQQDCDADFEGEEFRAAGKIAGEAGQLP</sequence>
<protein>
    <recommendedName>
        <fullName evidence="3">Tubulin-specific chaperone A</fullName>
    </recommendedName>
</protein>
<evidence type="ECO:0008006" key="3">
    <source>
        <dbReference type="Google" id="ProtNLM"/>
    </source>
</evidence>
<proteinExistence type="predicted"/>
<dbReference type="EMBL" id="CAUYUJ010020744">
    <property type="protein sequence ID" value="CAK0900243.1"/>
    <property type="molecule type" value="Genomic_DNA"/>
</dbReference>